<feature type="domain" description="FecR N-terminal" evidence="3">
    <location>
        <begin position="17"/>
        <end position="58"/>
    </location>
</feature>
<feature type="transmembrane region" description="Helical" evidence="1">
    <location>
        <begin position="93"/>
        <end position="112"/>
    </location>
</feature>
<evidence type="ECO:0000259" key="3">
    <source>
        <dbReference type="Pfam" id="PF16220"/>
    </source>
</evidence>
<dbReference type="Pfam" id="PF16220">
    <property type="entry name" value="DUF4880"/>
    <property type="match status" value="1"/>
</dbReference>
<comment type="caution">
    <text evidence="4">The sequence shown here is derived from an EMBL/GenBank/DDBJ whole genome shotgun (WGS) entry which is preliminary data.</text>
</comment>
<accession>A0A4S4A9Z0</accession>
<sequence>MNTPDPGTAKPDYASLQQAAEWFAVLSSGTATERQRQHWQSWLDARVEHRSAWARVESINQRLDTLGTAMGQHTAASALQTATKTVRMRRRTLGTLGAILALLLGGKLIHGLPPVRHTLAAWRADYRTGIGEQFSETLADGSHLWLDTDSAVDVHYDAELRRIILHGGALLVRTAPDTARRPLVVDTPHGRLLALGTYFSVRHNDRHIHLSVFEGTVEIQPAATGAATQRVAAGQQASFTRHASGPLQPLVPPRPQWQDGLLIADEMPLAEFLAELSRYRRGHLGCSPAVAHLKVVGAYPLHDTDRALELLATALPLRIRRTLPWWVTLEAR</sequence>
<dbReference type="GO" id="GO:0016989">
    <property type="term" value="F:sigma factor antagonist activity"/>
    <property type="evidence" value="ECO:0007669"/>
    <property type="project" value="TreeGrafter"/>
</dbReference>
<proteinExistence type="predicted"/>
<dbReference type="PANTHER" id="PTHR30273">
    <property type="entry name" value="PERIPLASMIC SIGNAL SENSOR AND SIGMA FACTOR ACTIVATOR FECR-RELATED"/>
    <property type="match status" value="1"/>
</dbReference>
<dbReference type="InterPro" id="IPR012373">
    <property type="entry name" value="Ferrdict_sens_TM"/>
</dbReference>
<dbReference type="OrthoDB" id="1100567at2"/>
<keyword evidence="1" id="KW-1133">Transmembrane helix</keyword>
<dbReference type="PANTHER" id="PTHR30273:SF2">
    <property type="entry name" value="PROTEIN FECR"/>
    <property type="match status" value="1"/>
</dbReference>
<dbReference type="Proteomes" id="UP000307956">
    <property type="component" value="Unassembled WGS sequence"/>
</dbReference>
<dbReference type="InterPro" id="IPR006860">
    <property type="entry name" value="FecR"/>
</dbReference>
<dbReference type="Pfam" id="PF04773">
    <property type="entry name" value="FecR"/>
    <property type="match status" value="1"/>
</dbReference>
<organism evidence="4 5">
    <name type="scientific">Pseudothauera rhizosphaerae</name>
    <dbReference type="NCBI Taxonomy" id="2565932"/>
    <lineage>
        <taxon>Bacteria</taxon>
        <taxon>Pseudomonadati</taxon>
        <taxon>Pseudomonadota</taxon>
        <taxon>Betaproteobacteria</taxon>
        <taxon>Rhodocyclales</taxon>
        <taxon>Zoogloeaceae</taxon>
        <taxon>Pseudothauera</taxon>
    </lineage>
</organism>
<evidence type="ECO:0000313" key="4">
    <source>
        <dbReference type="EMBL" id="THF55396.1"/>
    </source>
</evidence>
<dbReference type="Gene3D" id="2.60.120.1440">
    <property type="match status" value="1"/>
</dbReference>
<evidence type="ECO:0000313" key="5">
    <source>
        <dbReference type="Proteomes" id="UP000307956"/>
    </source>
</evidence>
<gene>
    <name evidence="4" type="ORF">E6O51_20885</name>
</gene>
<reference evidence="4 5" key="1">
    <citation type="submission" date="2019-04" db="EMBL/GenBank/DDBJ databases">
        <title>Azoarcus rhizosphaerae sp. nov. isolated from rhizosphere of Ficus religiosa.</title>
        <authorList>
            <person name="Lin S.-Y."/>
            <person name="Hameed A."/>
            <person name="Hsu Y.-H."/>
            <person name="Young C.-C."/>
        </authorList>
    </citation>
    <scope>NUCLEOTIDE SEQUENCE [LARGE SCALE GENOMIC DNA]</scope>
    <source>
        <strain evidence="4 5">CC-YHH848</strain>
    </source>
</reference>
<dbReference type="AlphaFoldDB" id="A0A4S4A9Z0"/>
<dbReference type="InterPro" id="IPR032623">
    <property type="entry name" value="FecR_N"/>
</dbReference>
<evidence type="ECO:0000259" key="2">
    <source>
        <dbReference type="Pfam" id="PF04773"/>
    </source>
</evidence>
<name>A0A4S4A9Z0_9RHOO</name>
<evidence type="ECO:0000256" key="1">
    <source>
        <dbReference type="SAM" id="Phobius"/>
    </source>
</evidence>
<protein>
    <submittedName>
        <fullName evidence="4">DUF4880 domain-containing protein</fullName>
    </submittedName>
</protein>
<dbReference type="RefSeq" id="WP_136386966.1">
    <property type="nucleotide sequence ID" value="NZ_SSOD01000024.1"/>
</dbReference>
<keyword evidence="1" id="KW-0812">Transmembrane</keyword>
<feature type="domain" description="FecR protein" evidence="2">
    <location>
        <begin position="125"/>
        <end position="218"/>
    </location>
</feature>
<dbReference type="PIRSF" id="PIRSF018266">
    <property type="entry name" value="FecR"/>
    <property type="match status" value="1"/>
</dbReference>
<keyword evidence="5" id="KW-1185">Reference proteome</keyword>
<keyword evidence="1" id="KW-0472">Membrane</keyword>
<dbReference type="EMBL" id="SSOD01000024">
    <property type="protein sequence ID" value="THF55396.1"/>
    <property type="molecule type" value="Genomic_DNA"/>
</dbReference>